<dbReference type="HOGENOM" id="CLU_000445_95_2_6"/>
<dbReference type="InterPro" id="IPR027417">
    <property type="entry name" value="P-loop_NTPase"/>
</dbReference>
<dbReference type="eggNOG" id="COG2204">
    <property type="taxonomic scope" value="Bacteria"/>
</dbReference>
<dbReference type="OrthoDB" id="9804019at2"/>
<reference evidence="8 9" key="1">
    <citation type="journal article" date="2010" name="Stand. Genomic Sci.">
        <title>Complete genome sequence of Ferrimonas balearica type strain (PAT).</title>
        <authorList>
            <person name="Nolan M."/>
            <person name="Sikorski J."/>
            <person name="Davenport K."/>
            <person name="Lucas S."/>
            <person name="Glavina Del Rio T."/>
            <person name="Tice H."/>
            <person name="Cheng J."/>
            <person name="Goodwin L."/>
            <person name="Pitluck S."/>
            <person name="Liolios K."/>
            <person name="Ivanova N."/>
            <person name="Mavromatis K."/>
            <person name="Ovchinnikova G."/>
            <person name="Pati A."/>
            <person name="Chen A."/>
            <person name="Palaniappan K."/>
            <person name="Land M."/>
            <person name="Hauser L."/>
            <person name="Chang Y."/>
            <person name="Jeffries C."/>
            <person name="Tapia R."/>
            <person name="Brettin T."/>
            <person name="Detter J."/>
            <person name="Han C."/>
            <person name="Yasawong M."/>
            <person name="Rohde M."/>
            <person name="Tindall B."/>
            <person name="Goker M."/>
            <person name="Woyke T."/>
            <person name="Bristow J."/>
            <person name="Eisen J."/>
            <person name="Markowitz V."/>
            <person name="Hugenholtz P."/>
            <person name="Kyrpides N."/>
            <person name="Klenk H."/>
            <person name="Lapidus A."/>
        </authorList>
    </citation>
    <scope>NUCLEOTIDE SEQUENCE [LARGE SCALE GENOMIC DNA]</scope>
    <source>
        <strain evidence="9">DSM 9799 / CCM 4581 / KCTC 23876 / PAT</strain>
    </source>
</reference>
<evidence type="ECO:0000313" key="9">
    <source>
        <dbReference type="Proteomes" id="UP000006683"/>
    </source>
</evidence>
<dbReference type="STRING" id="550540.Fbal_3140"/>
<name>E1SV39_FERBD</name>
<dbReference type="SUPFAM" id="SSF55781">
    <property type="entry name" value="GAF domain-like"/>
    <property type="match status" value="1"/>
</dbReference>
<dbReference type="Pfam" id="PF25601">
    <property type="entry name" value="AAA_lid_14"/>
    <property type="match status" value="1"/>
</dbReference>
<dbReference type="InterPro" id="IPR029016">
    <property type="entry name" value="GAF-like_dom_sf"/>
</dbReference>
<dbReference type="InterPro" id="IPR003593">
    <property type="entry name" value="AAA+_ATPase"/>
</dbReference>
<dbReference type="InterPro" id="IPR009057">
    <property type="entry name" value="Homeodomain-like_sf"/>
</dbReference>
<evidence type="ECO:0000256" key="5">
    <source>
        <dbReference type="ARBA" id="ARBA00023159"/>
    </source>
</evidence>
<dbReference type="GO" id="GO:0003677">
    <property type="term" value="F:DNA binding"/>
    <property type="evidence" value="ECO:0007669"/>
    <property type="project" value="UniProtKB-KW"/>
</dbReference>
<dbReference type="Gene3D" id="3.40.50.300">
    <property type="entry name" value="P-loop containing nucleotide triphosphate hydrolases"/>
    <property type="match status" value="1"/>
</dbReference>
<dbReference type="InterPro" id="IPR025944">
    <property type="entry name" value="Sigma_54_int_dom_CS"/>
</dbReference>
<dbReference type="InterPro" id="IPR058031">
    <property type="entry name" value="AAA_lid_NorR"/>
</dbReference>
<keyword evidence="9" id="KW-1185">Reference proteome</keyword>
<dbReference type="Pfam" id="PF00158">
    <property type="entry name" value="Sigma54_activat"/>
    <property type="match status" value="1"/>
</dbReference>
<dbReference type="RefSeq" id="WP_013346645.1">
    <property type="nucleotide sequence ID" value="NC_014541.1"/>
</dbReference>
<dbReference type="PROSITE" id="PS50045">
    <property type="entry name" value="SIGMA54_INTERACT_4"/>
    <property type="match status" value="1"/>
</dbReference>
<dbReference type="Gene3D" id="1.10.10.60">
    <property type="entry name" value="Homeodomain-like"/>
    <property type="match status" value="1"/>
</dbReference>
<evidence type="ECO:0000256" key="4">
    <source>
        <dbReference type="ARBA" id="ARBA00023125"/>
    </source>
</evidence>
<evidence type="ECO:0000256" key="6">
    <source>
        <dbReference type="ARBA" id="ARBA00023163"/>
    </source>
</evidence>
<keyword evidence="3" id="KW-0805">Transcription regulation</keyword>
<dbReference type="EMBL" id="CP002209">
    <property type="protein sequence ID" value="ADN77339.1"/>
    <property type="molecule type" value="Genomic_DNA"/>
</dbReference>
<accession>E1SV39</accession>
<dbReference type="PANTHER" id="PTHR32071">
    <property type="entry name" value="TRANSCRIPTIONAL REGULATORY PROTEIN"/>
    <property type="match status" value="1"/>
</dbReference>
<dbReference type="PANTHER" id="PTHR32071:SF117">
    <property type="entry name" value="PTS-DEPENDENT DIHYDROXYACETONE KINASE OPERON REGULATORY PROTEIN-RELATED"/>
    <property type="match status" value="1"/>
</dbReference>
<dbReference type="FunFam" id="3.40.50.300:FF:000006">
    <property type="entry name" value="DNA-binding transcriptional regulator NtrC"/>
    <property type="match status" value="1"/>
</dbReference>
<dbReference type="GO" id="GO:0005524">
    <property type="term" value="F:ATP binding"/>
    <property type="evidence" value="ECO:0007669"/>
    <property type="project" value="UniProtKB-KW"/>
</dbReference>
<sequence>MSLELSLYREVTQTLSSSLQIETALKACFAELQPHFPADGIYINLFLPASQEIQSVAVADANGAKQLDRRIALTEEMCQLLQDPDRPLVRILTDVHQDPVTYHVLSQVLPQARSVVQLRLKIDDTHLGVAALYATKEGAFNNRHAELFRQFKAPFSLVTAFNLQSRNMLADNAHLASENRALRRSIAGQDEVVGARNGLKTVMEQVEAIAPLESTVLITGQTGVGKEVIANAIHQRSSRTGKPFIKVNCGAIPDSLIDSELFGYEKGAFTGAEKRKQGYFEQANGGTIFLDELGELPLSAQVRLLRVLQNRTIVRVGGVEPVELDIRVVAATHRDLAQMVQTGDFREDLWYRLNVFPIDIPGLNQRRQDIPLLVHHFMEQLAPRLGFKQLPAISGEDMMRLQNHAWPGNVRELVNAVERAMIQSRGGPLDFRFLSCPVAGHAIPESDGERPVIIDPSHATDMLVPLDVMTAKYMEHALRLTGGKIHGPGGAAERLKIHPNTLRSRMKKLGLL</sequence>
<dbReference type="Proteomes" id="UP000006683">
    <property type="component" value="Chromosome"/>
</dbReference>
<dbReference type="Gene3D" id="3.30.450.40">
    <property type="match status" value="1"/>
</dbReference>
<dbReference type="KEGG" id="fbl:Fbal_3140"/>
<keyword evidence="6" id="KW-0804">Transcription</keyword>
<dbReference type="PROSITE" id="PS00675">
    <property type="entry name" value="SIGMA54_INTERACT_1"/>
    <property type="match status" value="1"/>
</dbReference>
<evidence type="ECO:0000256" key="1">
    <source>
        <dbReference type="ARBA" id="ARBA00022741"/>
    </source>
</evidence>
<dbReference type="PROSITE" id="PS00676">
    <property type="entry name" value="SIGMA54_INTERACT_2"/>
    <property type="match status" value="1"/>
</dbReference>
<dbReference type="InterPro" id="IPR025943">
    <property type="entry name" value="Sigma_54_int_dom_ATP-bd_2"/>
</dbReference>
<dbReference type="AlphaFoldDB" id="E1SV39"/>
<organism evidence="8 9">
    <name type="scientific">Ferrimonas balearica (strain DSM 9799 / CCM 4581 / KCTC 23876 / PAT)</name>
    <dbReference type="NCBI Taxonomy" id="550540"/>
    <lineage>
        <taxon>Bacteria</taxon>
        <taxon>Pseudomonadati</taxon>
        <taxon>Pseudomonadota</taxon>
        <taxon>Gammaproteobacteria</taxon>
        <taxon>Alteromonadales</taxon>
        <taxon>Ferrimonadaceae</taxon>
        <taxon>Ferrimonas</taxon>
    </lineage>
</organism>
<protein>
    <submittedName>
        <fullName evidence="8">Sigma54 specific transcriptional regulator, Fis family</fullName>
    </submittedName>
</protein>
<dbReference type="GeneID" id="67183358"/>
<dbReference type="GO" id="GO:0006355">
    <property type="term" value="P:regulation of DNA-templated transcription"/>
    <property type="evidence" value="ECO:0007669"/>
    <property type="project" value="InterPro"/>
</dbReference>
<keyword evidence="1" id="KW-0547">Nucleotide-binding</keyword>
<dbReference type="SMART" id="SM00382">
    <property type="entry name" value="AAA"/>
    <property type="match status" value="1"/>
</dbReference>
<evidence type="ECO:0000259" key="7">
    <source>
        <dbReference type="PROSITE" id="PS50045"/>
    </source>
</evidence>
<evidence type="ECO:0000313" key="8">
    <source>
        <dbReference type="EMBL" id="ADN77339.1"/>
    </source>
</evidence>
<keyword evidence="5" id="KW-0010">Activator</keyword>
<evidence type="ECO:0000256" key="3">
    <source>
        <dbReference type="ARBA" id="ARBA00023015"/>
    </source>
</evidence>
<dbReference type="InterPro" id="IPR025662">
    <property type="entry name" value="Sigma_54_int_dom_ATP-bd_1"/>
</dbReference>
<keyword evidence="2" id="KW-0067">ATP-binding</keyword>
<gene>
    <name evidence="8" type="ordered locus">Fbal_3140</name>
</gene>
<dbReference type="CDD" id="cd00009">
    <property type="entry name" value="AAA"/>
    <property type="match status" value="1"/>
</dbReference>
<dbReference type="PROSITE" id="PS00688">
    <property type="entry name" value="SIGMA54_INTERACT_3"/>
    <property type="match status" value="1"/>
</dbReference>
<proteinExistence type="predicted"/>
<dbReference type="SUPFAM" id="SSF46689">
    <property type="entry name" value="Homeodomain-like"/>
    <property type="match status" value="1"/>
</dbReference>
<evidence type="ECO:0000256" key="2">
    <source>
        <dbReference type="ARBA" id="ARBA00022840"/>
    </source>
</evidence>
<dbReference type="SUPFAM" id="SSF52540">
    <property type="entry name" value="P-loop containing nucleoside triphosphate hydrolases"/>
    <property type="match status" value="1"/>
</dbReference>
<dbReference type="InterPro" id="IPR002078">
    <property type="entry name" value="Sigma_54_int"/>
</dbReference>
<feature type="domain" description="Sigma-54 factor interaction" evidence="7">
    <location>
        <begin position="192"/>
        <end position="422"/>
    </location>
</feature>
<keyword evidence="4" id="KW-0238">DNA-binding</keyword>
<dbReference type="Gene3D" id="1.10.8.60">
    <property type="match status" value="1"/>
</dbReference>